<evidence type="ECO:0000256" key="4">
    <source>
        <dbReference type="PIRSR" id="PIRSR000343-2"/>
    </source>
</evidence>
<dbReference type="InterPro" id="IPR016084">
    <property type="entry name" value="Haem_Oase-like_multi-hlx"/>
</dbReference>
<protein>
    <submittedName>
        <fullName evidence="6">DEKNAAC105188</fullName>
    </submittedName>
</protein>
<evidence type="ECO:0000313" key="7">
    <source>
        <dbReference type="Proteomes" id="UP000290900"/>
    </source>
</evidence>
<dbReference type="InterPro" id="IPR016053">
    <property type="entry name" value="Haem_Oase-like"/>
</dbReference>
<name>A0A448YT31_BRENA</name>
<dbReference type="OrthoDB" id="652091at2759"/>
<keyword evidence="7" id="KW-1185">Reference proteome</keyword>
<feature type="transmembrane region" description="Helical" evidence="5">
    <location>
        <begin position="254"/>
        <end position="277"/>
    </location>
</feature>
<keyword evidence="5" id="KW-0472">Membrane</keyword>
<dbReference type="PIRSF" id="PIRSF000343">
    <property type="entry name" value="Haem_Oase"/>
    <property type="match status" value="1"/>
</dbReference>
<keyword evidence="2 4" id="KW-0479">Metal-binding</keyword>
<dbReference type="SUPFAM" id="SSF48613">
    <property type="entry name" value="Heme oxygenase-like"/>
    <property type="match status" value="1"/>
</dbReference>
<dbReference type="GO" id="GO:0006788">
    <property type="term" value="P:heme oxidation"/>
    <property type="evidence" value="ECO:0007669"/>
    <property type="project" value="InterPro"/>
</dbReference>
<keyword evidence="3 4" id="KW-0408">Iron</keyword>
<dbReference type="Pfam" id="PF01126">
    <property type="entry name" value="Heme_oxygenase"/>
    <property type="match status" value="1"/>
</dbReference>
<dbReference type="FunCoup" id="A0A448YT31">
    <property type="interactions" value="79"/>
</dbReference>
<reference evidence="6 7" key="1">
    <citation type="submission" date="2018-12" db="EMBL/GenBank/DDBJ databases">
        <authorList>
            <person name="Tiukova I."/>
            <person name="Dainat J."/>
        </authorList>
    </citation>
    <scope>NUCLEOTIDE SEQUENCE [LARGE SCALE GENOMIC DNA]</scope>
</reference>
<dbReference type="PANTHER" id="PTHR10720">
    <property type="entry name" value="HEME OXYGENASE"/>
    <property type="match status" value="1"/>
</dbReference>
<feature type="binding site" description="axial binding residue" evidence="4">
    <location>
        <position position="24"/>
    </location>
    <ligand>
        <name>heme b</name>
        <dbReference type="ChEBI" id="CHEBI:60344"/>
    </ligand>
    <ligandPart>
        <name>Fe</name>
        <dbReference type="ChEBI" id="CHEBI:18248"/>
    </ligandPart>
</feature>
<keyword evidence="5" id="KW-0812">Transmembrane</keyword>
<accession>A0A448YT31</accession>
<dbReference type="PANTHER" id="PTHR10720:SF0">
    <property type="entry name" value="HEME OXYGENASE"/>
    <property type="match status" value="1"/>
</dbReference>
<dbReference type="EMBL" id="CAACVR010000067">
    <property type="protein sequence ID" value="VEU24050.1"/>
    <property type="molecule type" value="Genomic_DNA"/>
</dbReference>
<dbReference type="Proteomes" id="UP000290900">
    <property type="component" value="Unassembled WGS sequence"/>
</dbReference>
<keyword evidence="1" id="KW-0349">Heme</keyword>
<dbReference type="CDD" id="cd19165">
    <property type="entry name" value="HemeO"/>
    <property type="match status" value="1"/>
</dbReference>
<evidence type="ECO:0000256" key="1">
    <source>
        <dbReference type="ARBA" id="ARBA00022617"/>
    </source>
</evidence>
<evidence type="ECO:0000256" key="2">
    <source>
        <dbReference type="ARBA" id="ARBA00022723"/>
    </source>
</evidence>
<proteinExistence type="predicted"/>
<evidence type="ECO:0000256" key="3">
    <source>
        <dbReference type="ARBA" id="ARBA00023004"/>
    </source>
</evidence>
<dbReference type="Gene3D" id="1.20.910.10">
    <property type="entry name" value="Heme oxygenase-like"/>
    <property type="match status" value="1"/>
</dbReference>
<keyword evidence="5" id="KW-1133">Transmembrane helix</keyword>
<dbReference type="STRING" id="13370.A0A448YT31"/>
<evidence type="ECO:0000256" key="5">
    <source>
        <dbReference type="SAM" id="Phobius"/>
    </source>
</evidence>
<dbReference type="InterPro" id="IPR002051">
    <property type="entry name" value="Haem_Oase"/>
</dbReference>
<sequence>MSSPLPTDLAALGNRINVETRPYHQKIDKQVTLKFAIAVRDPKVYRQGIQLFYHLFKTIEECLSTEIARDSKYSAMLRDTWKPELARTDKLYSDLMFFYQDHPEKFVTPMIKQQIESCAHIRQVTSEKPYLLLAYLHVLYLALFAGGRIMSSQVAKSLKLFPQMEGRSVDEVVALGTNLFRFDVNDPQSLRIVFKSDYDLQTRNFLSESEKQDVIEESKLAFEITADGIKEIERHNLKRLQSKLSYQIVTNGRYLALLVVTLVGFWFARRIMVHILYM</sequence>
<dbReference type="GO" id="GO:0046872">
    <property type="term" value="F:metal ion binding"/>
    <property type="evidence" value="ECO:0007669"/>
    <property type="project" value="UniProtKB-KW"/>
</dbReference>
<gene>
    <name evidence="6" type="ORF">BRENAR_LOCUS4779</name>
</gene>
<dbReference type="GO" id="GO:0004392">
    <property type="term" value="F:heme oxygenase (decyclizing) activity"/>
    <property type="evidence" value="ECO:0007669"/>
    <property type="project" value="InterPro"/>
</dbReference>
<dbReference type="AlphaFoldDB" id="A0A448YT31"/>
<dbReference type="InParanoid" id="A0A448YT31"/>
<organism evidence="6 7">
    <name type="scientific">Brettanomyces naardenensis</name>
    <name type="common">Yeast</name>
    <dbReference type="NCBI Taxonomy" id="13370"/>
    <lineage>
        <taxon>Eukaryota</taxon>
        <taxon>Fungi</taxon>
        <taxon>Dikarya</taxon>
        <taxon>Ascomycota</taxon>
        <taxon>Saccharomycotina</taxon>
        <taxon>Pichiomycetes</taxon>
        <taxon>Pichiales</taxon>
        <taxon>Pichiaceae</taxon>
        <taxon>Brettanomyces</taxon>
    </lineage>
</organism>
<evidence type="ECO:0000313" key="6">
    <source>
        <dbReference type="EMBL" id="VEU24050.1"/>
    </source>
</evidence>